<dbReference type="InterPro" id="IPR011545">
    <property type="entry name" value="DEAD/DEAH_box_helicase_dom"/>
</dbReference>
<gene>
    <name evidence="4" type="ORF">PPENT_87.1.T1200144</name>
</gene>
<keyword evidence="2" id="KW-0347">Helicase</keyword>
<dbReference type="GO" id="GO:0016787">
    <property type="term" value="F:hydrolase activity"/>
    <property type="evidence" value="ECO:0007669"/>
    <property type="project" value="UniProtKB-KW"/>
</dbReference>
<protein>
    <recommendedName>
        <fullName evidence="3">Helicase ATP-binding domain-containing protein</fullName>
    </recommendedName>
</protein>
<dbReference type="Proteomes" id="UP000689195">
    <property type="component" value="Unassembled WGS sequence"/>
</dbReference>
<evidence type="ECO:0000259" key="3">
    <source>
        <dbReference type="PROSITE" id="PS51192"/>
    </source>
</evidence>
<dbReference type="Pfam" id="PF00270">
    <property type="entry name" value="DEAD"/>
    <property type="match status" value="1"/>
</dbReference>
<evidence type="ECO:0000313" key="5">
    <source>
        <dbReference type="Proteomes" id="UP000689195"/>
    </source>
</evidence>
<dbReference type="PROSITE" id="PS51192">
    <property type="entry name" value="HELICASE_ATP_BIND_1"/>
    <property type="match status" value="1"/>
</dbReference>
<dbReference type="InterPro" id="IPR014001">
    <property type="entry name" value="Helicase_ATP-bd"/>
</dbReference>
<dbReference type="OrthoDB" id="196131at2759"/>
<keyword evidence="1" id="KW-0378">Hydrolase</keyword>
<name>A0A8S1XDL5_9CILI</name>
<evidence type="ECO:0000256" key="1">
    <source>
        <dbReference type="ARBA" id="ARBA00022801"/>
    </source>
</evidence>
<dbReference type="EMBL" id="CAJJDO010000120">
    <property type="protein sequence ID" value="CAD8199065.1"/>
    <property type="molecule type" value="Genomic_DNA"/>
</dbReference>
<dbReference type="GO" id="GO:0004386">
    <property type="term" value="F:helicase activity"/>
    <property type="evidence" value="ECO:0007669"/>
    <property type="project" value="UniProtKB-KW"/>
</dbReference>
<evidence type="ECO:0000313" key="4">
    <source>
        <dbReference type="EMBL" id="CAD8199065.1"/>
    </source>
</evidence>
<sequence>MQKKQLIKDFDEAKYFDNYDEKLKNEQVRQREMEKLKKDQQQEDELIPLDNYMLDILKQYQKDLAEPQKVKKFEVGQFENEDPILLQYELMKQNKLNQQKKKKGNKMEIMRIQYLVILIQMKWKMQKKRKKILNHYNQLIILKSNMKNLNQIFIKNMKKQLIQMQLKQKRQKENIKFILKAIIHQNQQYHLDISNWTKNQLIKQQDEADQMFCLDFQYQIRSIINQIRPDKQILLFTATMKKKIRQLCVDMLIDPIVIKIGENGNQVNDDIKQMPVIIELKNLFIKWKSIKICQLNGLM</sequence>
<dbReference type="GO" id="GO:0005524">
    <property type="term" value="F:ATP binding"/>
    <property type="evidence" value="ECO:0007669"/>
    <property type="project" value="InterPro"/>
</dbReference>
<feature type="domain" description="Helicase ATP-binding" evidence="3">
    <location>
        <begin position="206"/>
        <end position="258"/>
    </location>
</feature>
<evidence type="ECO:0000256" key="2">
    <source>
        <dbReference type="ARBA" id="ARBA00022806"/>
    </source>
</evidence>
<keyword evidence="5" id="KW-1185">Reference proteome</keyword>
<proteinExistence type="predicted"/>
<organism evidence="4 5">
    <name type="scientific">Paramecium pentaurelia</name>
    <dbReference type="NCBI Taxonomy" id="43138"/>
    <lineage>
        <taxon>Eukaryota</taxon>
        <taxon>Sar</taxon>
        <taxon>Alveolata</taxon>
        <taxon>Ciliophora</taxon>
        <taxon>Intramacronucleata</taxon>
        <taxon>Oligohymenophorea</taxon>
        <taxon>Peniculida</taxon>
        <taxon>Parameciidae</taxon>
        <taxon>Paramecium</taxon>
    </lineage>
</organism>
<reference evidence="4" key="1">
    <citation type="submission" date="2021-01" db="EMBL/GenBank/DDBJ databases">
        <authorList>
            <consortium name="Genoscope - CEA"/>
            <person name="William W."/>
        </authorList>
    </citation>
    <scope>NUCLEOTIDE SEQUENCE</scope>
</reference>
<accession>A0A8S1XDL5</accession>
<keyword evidence="2" id="KW-0547">Nucleotide-binding</keyword>
<keyword evidence="2" id="KW-0067">ATP-binding</keyword>
<comment type="caution">
    <text evidence="4">The sequence shown here is derived from an EMBL/GenBank/DDBJ whole genome shotgun (WGS) entry which is preliminary data.</text>
</comment>
<dbReference type="GO" id="GO:0003676">
    <property type="term" value="F:nucleic acid binding"/>
    <property type="evidence" value="ECO:0007669"/>
    <property type="project" value="InterPro"/>
</dbReference>
<dbReference type="PANTHER" id="PTHR47958">
    <property type="entry name" value="ATP-DEPENDENT RNA HELICASE DBP3"/>
    <property type="match status" value="1"/>
</dbReference>
<dbReference type="AlphaFoldDB" id="A0A8S1XDL5"/>